<accession>A0A699HZZ0</accession>
<dbReference type="AlphaFoldDB" id="A0A699HZZ0"/>
<protein>
    <submittedName>
        <fullName evidence="1">Zf-CCHC domain-containing protein/DUF4219 domain-containing protein/UBN2 domain-containing protein</fullName>
    </submittedName>
</protein>
<evidence type="ECO:0000313" key="1">
    <source>
        <dbReference type="EMBL" id="GEZ09609.1"/>
    </source>
</evidence>
<name>A0A699HZZ0_TANCI</name>
<reference evidence="1" key="1">
    <citation type="journal article" date="2019" name="Sci. Rep.">
        <title>Draft genome of Tanacetum cinerariifolium, the natural source of mosquito coil.</title>
        <authorList>
            <person name="Yamashiro T."/>
            <person name="Shiraishi A."/>
            <person name="Satake H."/>
            <person name="Nakayama K."/>
        </authorList>
    </citation>
    <scope>NUCLEOTIDE SEQUENCE</scope>
</reference>
<sequence length="161" mass="18512">MMKESHPKETMMTKMAKEKGNALNVKIKIISSENAQNYQETTIKERTSEDHGVIAMKKKKKRLRMKNVLWLKHPMRECPKLSRNYYQGAYVGGSWSDSDEEKEEKTKDEKCLMAKASNEVNANALNRSIGFDIPVRGLNPCDHLVQQTFCTYKLVPVTRST</sequence>
<gene>
    <name evidence="1" type="ORF">Tci_481582</name>
</gene>
<proteinExistence type="predicted"/>
<organism evidence="1">
    <name type="scientific">Tanacetum cinerariifolium</name>
    <name type="common">Dalmatian daisy</name>
    <name type="synonym">Chrysanthemum cinerariifolium</name>
    <dbReference type="NCBI Taxonomy" id="118510"/>
    <lineage>
        <taxon>Eukaryota</taxon>
        <taxon>Viridiplantae</taxon>
        <taxon>Streptophyta</taxon>
        <taxon>Embryophyta</taxon>
        <taxon>Tracheophyta</taxon>
        <taxon>Spermatophyta</taxon>
        <taxon>Magnoliopsida</taxon>
        <taxon>eudicotyledons</taxon>
        <taxon>Gunneridae</taxon>
        <taxon>Pentapetalae</taxon>
        <taxon>asterids</taxon>
        <taxon>campanulids</taxon>
        <taxon>Asterales</taxon>
        <taxon>Asteraceae</taxon>
        <taxon>Asteroideae</taxon>
        <taxon>Anthemideae</taxon>
        <taxon>Anthemidinae</taxon>
        <taxon>Tanacetum</taxon>
    </lineage>
</organism>
<comment type="caution">
    <text evidence="1">The sequence shown here is derived from an EMBL/GenBank/DDBJ whole genome shotgun (WGS) entry which is preliminary data.</text>
</comment>
<dbReference type="EMBL" id="BKCJ010240376">
    <property type="protein sequence ID" value="GEZ09609.1"/>
    <property type="molecule type" value="Genomic_DNA"/>
</dbReference>